<proteinExistence type="inferred from homology"/>
<feature type="transmembrane region" description="Helical" evidence="9">
    <location>
        <begin position="416"/>
        <end position="433"/>
    </location>
</feature>
<feature type="transmembrane region" description="Helical" evidence="9">
    <location>
        <begin position="103"/>
        <end position="122"/>
    </location>
</feature>
<keyword evidence="11" id="KW-1185">Reference proteome</keyword>
<dbReference type="RefSeq" id="WP_130421810.1">
    <property type="nucleotide sequence ID" value="NZ_SHKW01000001.1"/>
</dbReference>
<evidence type="ECO:0000256" key="1">
    <source>
        <dbReference type="ARBA" id="ARBA00004651"/>
    </source>
</evidence>
<keyword evidence="6 8" id="KW-1133">Transmembrane helix</keyword>
<keyword evidence="5 8" id="KW-0812">Transmembrane</keyword>
<dbReference type="InterPro" id="IPR045018">
    <property type="entry name" value="Azg-like"/>
</dbReference>
<feature type="transmembrane region" description="Helical" evidence="9">
    <location>
        <begin position="319"/>
        <end position="340"/>
    </location>
</feature>
<evidence type="ECO:0000256" key="3">
    <source>
        <dbReference type="ARBA" id="ARBA00022448"/>
    </source>
</evidence>
<dbReference type="AlphaFoldDB" id="A0A4Q7Z1E7"/>
<keyword evidence="4 8" id="KW-1003">Cell membrane</keyword>
<evidence type="ECO:0000256" key="7">
    <source>
        <dbReference type="ARBA" id="ARBA00023136"/>
    </source>
</evidence>
<feature type="transmembrane region" description="Helical" evidence="9">
    <location>
        <begin position="22"/>
        <end position="43"/>
    </location>
</feature>
<sequence length="435" mass="45850">MRSRLEHYFGFAVRGTDWRTEILAGFTTFITMAYIIFVNPAILHETGMPIAAVTAATCLCAAFGSVLMGALANYPLALAPGMGLNAYFTYTVVKAMHVPWQTALGAVFLSGVIFLVLTFTGIRQLLVSAIPHQLHAAVAGGIGLFIAFIGFRNAGIIVPNAATTVALGNLHTPFTALALFGLVLIATLQVLRVRAAMLIGVLGTMAAGLAFGQVHWSPVPYSLASLGETAFRLDLRGALHIGAAEIVFVFLFVDLFDNIGTLVAVSERAGLMTADHQIPRLNRIFFADATATIVGSLTGTSTVTSYIESSAGVAAGGRTGVTAIVTGLLFAIALFIAPLVGAIPSFATAPALILVGGLMVTGLGKIEWNEPVIAIPAFLTVTTIPLTWSIADGLSFGLTSYAALEILTGRAKRSSWMLYLLAALFLMRFFFLHHG</sequence>
<reference evidence="10 11" key="1">
    <citation type="submission" date="2019-02" db="EMBL/GenBank/DDBJ databases">
        <title>Genomic Encyclopedia of Archaeal and Bacterial Type Strains, Phase II (KMG-II): from individual species to whole genera.</title>
        <authorList>
            <person name="Goeker M."/>
        </authorList>
    </citation>
    <scope>NUCLEOTIDE SEQUENCE [LARGE SCALE GENOMIC DNA]</scope>
    <source>
        <strain evidence="10 11">DSM 18101</strain>
    </source>
</reference>
<dbReference type="PANTHER" id="PTHR43337:SF1">
    <property type="entry name" value="XANTHINE_URACIL PERMEASE C887.17-RELATED"/>
    <property type="match status" value="1"/>
</dbReference>
<dbReference type="InterPro" id="IPR026033">
    <property type="entry name" value="Azg-like_bact_archaea"/>
</dbReference>
<feature type="transmembrane region" description="Helical" evidence="9">
    <location>
        <begin position="237"/>
        <end position="265"/>
    </location>
</feature>
<organism evidence="10 11">
    <name type="scientific">Edaphobacter modestus</name>
    <dbReference type="NCBI Taxonomy" id="388466"/>
    <lineage>
        <taxon>Bacteria</taxon>
        <taxon>Pseudomonadati</taxon>
        <taxon>Acidobacteriota</taxon>
        <taxon>Terriglobia</taxon>
        <taxon>Terriglobales</taxon>
        <taxon>Acidobacteriaceae</taxon>
        <taxon>Edaphobacter</taxon>
    </lineage>
</organism>
<keyword evidence="3 8" id="KW-0813">Transport</keyword>
<dbReference type="PANTHER" id="PTHR43337">
    <property type="entry name" value="XANTHINE/URACIL PERMEASE C887.17-RELATED"/>
    <property type="match status" value="1"/>
</dbReference>
<dbReference type="GO" id="GO:0005886">
    <property type="term" value="C:plasma membrane"/>
    <property type="evidence" value="ECO:0007669"/>
    <property type="project" value="UniProtKB-SubCell"/>
</dbReference>
<evidence type="ECO:0000256" key="4">
    <source>
        <dbReference type="ARBA" id="ARBA00022475"/>
    </source>
</evidence>
<comment type="subcellular location">
    <subcellularLocation>
        <location evidence="1 8">Cell membrane</location>
        <topology evidence="1 8">Multi-pass membrane protein</topology>
    </subcellularLocation>
</comment>
<evidence type="ECO:0000313" key="11">
    <source>
        <dbReference type="Proteomes" id="UP000292958"/>
    </source>
</evidence>
<keyword evidence="7 8" id="KW-0472">Membrane</keyword>
<dbReference type="EMBL" id="SHKW01000001">
    <property type="protein sequence ID" value="RZU43335.1"/>
    <property type="molecule type" value="Genomic_DNA"/>
</dbReference>
<protein>
    <submittedName>
        <fullName evidence="10">AGZA family xanthine/uracil permease-like MFS transporter</fullName>
    </submittedName>
</protein>
<name>A0A4Q7Z1E7_9BACT</name>
<gene>
    <name evidence="10" type="ORF">BDD14_4993</name>
</gene>
<dbReference type="PIRSF" id="PIRSF005353">
    <property type="entry name" value="PbuG"/>
    <property type="match status" value="1"/>
</dbReference>
<dbReference type="OrthoDB" id="9808458at2"/>
<evidence type="ECO:0000256" key="6">
    <source>
        <dbReference type="ARBA" id="ARBA00022989"/>
    </source>
</evidence>
<comment type="caution">
    <text evidence="10">The sequence shown here is derived from an EMBL/GenBank/DDBJ whole genome shotgun (WGS) entry which is preliminary data.</text>
</comment>
<accession>A0A4Q7Z1E7</accession>
<feature type="transmembrane region" description="Helical" evidence="9">
    <location>
        <begin position="347"/>
        <end position="366"/>
    </location>
</feature>
<comment type="similarity">
    <text evidence="2 8">Belongs to the nucleobase:cation symporter-2 (NCS2) (TC 2.A.40) family. Azg-like subfamily.</text>
</comment>
<evidence type="ECO:0000256" key="8">
    <source>
        <dbReference type="PIRNR" id="PIRNR005353"/>
    </source>
</evidence>
<feature type="transmembrane region" description="Helical" evidence="9">
    <location>
        <begin position="134"/>
        <end position="158"/>
    </location>
</feature>
<dbReference type="Proteomes" id="UP000292958">
    <property type="component" value="Unassembled WGS sequence"/>
</dbReference>
<feature type="transmembrane region" description="Helical" evidence="9">
    <location>
        <begin position="50"/>
        <end position="72"/>
    </location>
</feature>
<evidence type="ECO:0000256" key="2">
    <source>
        <dbReference type="ARBA" id="ARBA00005697"/>
    </source>
</evidence>
<feature type="transmembrane region" description="Helical" evidence="9">
    <location>
        <begin position="285"/>
        <end position="307"/>
    </location>
</feature>
<feature type="transmembrane region" description="Helical" evidence="9">
    <location>
        <begin position="170"/>
        <end position="188"/>
    </location>
</feature>
<dbReference type="GO" id="GO:0005345">
    <property type="term" value="F:purine nucleobase transmembrane transporter activity"/>
    <property type="evidence" value="ECO:0007669"/>
    <property type="project" value="TreeGrafter"/>
</dbReference>
<dbReference type="InterPro" id="IPR006043">
    <property type="entry name" value="NCS2"/>
</dbReference>
<feature type="transmembrane region" description="Helical" evidence="9">
    <location>
        <begin position="195"/>
        <end position="217"/>
    </location>
</feature>
<evidence type="ECO:0000256" key="5">
    <source>
        <dbReference type="ARBA" id="ARBA00022692"/>
    </source>
</evidence>
<dbReference type="Pfam" id="PF00860">
    <property type="entry name" value="Xan_ur_permease"/>
    <property type="match status" value="1"/>
</dbReference>
<evidence type="ECO:0000256" key="9">
    <source>
        <dbReference type="SAM" id="Phobius"/>
    </source>
</evidence>
<evidence type="ECO:0000313" key="10">
    <source>
        <dbReference type="EMBL" id="RZU43335.1"/>
    </source>
</evidence>